<dbReference type="InterPro" id="IPR013517">
    <property type="entry name" value="FG-GAP"/>
</dbReference>
<dbReference type="PANTHER" id="PTHR46580:SF4">
    <property type="entry name" value="ATP_GTP-BINDING PROTEIN"/>
    <property type="match status" value="1"/>
</dbReference>
<evidence type="ECO:0000313" key="4">
    <source>
        <dbReference type="EMBL" id="TFW21563.1"/>
    </source>
</evidence>
<sequence>MPRPDHALRLVAPLLCALLLAACGQGESDRPAFTPTLTASSMSQTSRDTAAYQTTVQQLYIAYFGRPADPGGLVNFTNALGSLGVAADIQSLNAIYDSNPAVRQLVDAFGTSQESLSLYGGQDTRAFVTSIYLHVLGRSPDTDGLNYWSEAIDVHGLSKGHAALSIMAGALVNSTAQGKLDAQTIANKITMASNYSAALVTSGLTGAYNGDDDAARARDALSAVTSTTDPVKSAITLLPAHAVAGQKTEGLVKAVSVAGPRAAYNLTRNADGSFNATALSDGKTTRVAAGTTAIRFTDAAVNLTITTTLSSVAAADVSAVTDLYLGIFNRVPEADALEYWVRQRKIGQSLEQIASAMYYAAIQPASGSGLSSVLQDADFVTRVYTQLRGAAPDAAALQKYIAQIGTAGRGATVLAMRNDIRASSTATALLANKAALAQAVAVEQGLSYLSAADGATATAAVTAKVTGSDTSAALAAITGRQAGFTLAATWQASVQPDYSASIARTEVPVPLVTPQPSIKSANKTFFFHHAPPRTIKLVDLNNDGLDDVIVAPTLFDQGPKLPLEIWRNKGDGVFVQSASTLIDGDVPLTGSVNAIFVADFNRDGKPDIFLVDQGLEDKDCGKGCDGATNIVLMSQPTGKWKDVSSTLPGNSNSFNHVSSMGDVNGDGLPDIVIARLGGTLVEGEGVVIYASKGDGTFSRETTSLLPDEVAYFPSSEFYTPAFDAAHPAPYSRQRAGATAVGDLTGDGKNEIVTCSYAGTDSRIDDRTVRILQRGASGKYAEAARISIPAALKATSTLGCSGLSIADYDRDGRADLLVIWEDQNGAGVKAVILKGQGGLQFTDVTTAALGGYAIDYQSNGYRFNPLVYEFRDLNADGLPDIMLRSTGVTAAMLASGMPTSFLNRGDGTFTRQTLRLNGAAVNESQVAAAMGCDWCSYMPLFGKLQPHAAGDQRLDLLLWTDTEKTVTTPYWQESAVVLRTLLAR</sequence>
<dbReference type="InterPro" id="IPR038255">
    <property type="entry name" value="PBS_linker_sf"/>
</dbReference>
<gene>
    <name evidence="4" type="ORF">E4L96_08720</name>
</gene>
<organism evidence="4 5">
    <name type="scientific">Zemynaea arenosa</name>
    <dbReference type="NCBI Taxonomy" id="2561931"/>
    <lineage>
        <taxon>Bacteria</taxon>
        <taxon>Pseudomonadati</taxon>
        <taxon>Pseudomonadota</taxon>
        <taxon>Betaproteobacteria</taxon>
        <taxon>Burkholderiales</taxon>
        <taxon>Oxalobacteraceae</taxon>
        <taxon>Telluria group</taxon>
        <taxon>Zemynaea</taxon>
    </lineage>
</organism>
<evidence type="ECO:0000313" key="5">
    <source>
        <dbReference type="Proteomes" id="UP000298438"/>
    </source>
</evidence>
<comment type="caution">
    <text evidence="4">The sequence shown here is derived from an EMBL/GenBank/DDBJ whole genome shotgun (WGS) entry which is preliminary data.</text>
</comment>
<dbReference type="AlphaFoldDB" id="A0A4Y9SI53"/>
<dbReference type="PANTHER" id="PTHR46580">
    <property type="entry name" value="SENSOR KINASE-RELATED"/>
    <property type="match status" value="1"/>
</dbReference>
<keyword evidence="5" id="KW-1185">Reference proteome</keyword>
<evidence type="ECO:0000256" key="1">
    <source>
        <dbReference type="ARBA" id="ARBA00022729"/>
    </source>
</evidence>
<dbReference type="Gene3D" id="1.10.3130.20">
    <property type="entry name" value="Phycobilisome linker domain"/>
    <property type="match status" value="1"/>
</dbReference>
<name>A0A4Y9SI53_9BURK</name>
<reference evidence="4 5" key="1">
    <citation type="submission" date="2019-03" db="EMBL/GenBank/DDBJ databases">
        <title>Draft Genome Sequence of Massilia arenosa sp. nov., a Novel Massilia Species Isolated from a Sandy-loam Maize Soil.</title>
        <authorList>
            <person name="Raths R."/>
            <person name="Peta V."/>
            <person name="Bucking H."/>
        </authorList>
    </citation>
    <scope>NUCLEOTIDE SEQUENCE [LARGE SCALE GENOMIC DNA]</scope>
    <source>
        <strain evidence="4 5">MC02</strain>
    </source>
</reference>
<dbReference type="Proteomes" id="UP000298438">
    <property type="component" value="Unassembled WGS sequence"/>
</dbReference>
<feature type="domain" description="DUF4214" evidence="3">
    <location>
        <begin position="108"/>
        <end position="166"/>
    </location>
</feature>
<protein>
    <submittedName>
        <fullName evidence="4">DUF4214 domain-containing protein</fullName>
    </submittedName>
</protein>
<accession>A0A4Y9SI53</accession>
<feature type="chain" id="PRO_5021211663" evidence="2">
    <location>
        <begin position="22"/>
        <end position="983"/>
    </location>
</feature>
<evidence type="ECO:0000259" key="3">
    <source>
        <dbReference type="Pfam" id="PF13946"/>
    </source>
</evidence>
<dbReference type="OrthoDB" id="480426at2"/>
<dbReference type="InterPro" id="IPR028994">
    <property type="entry name" value="Integrin_alpha_N"/>
</dbReference>
<evidence type="ECO:0000256" key="2">
    <source>
        <dbReference type="SAM" id="SignalP"/>
    </source>
</evidence>
<proteinExistence type="predicted"/>
<feature type="signal peptide" evidence="2">
    <location>
        <begin position="1"/>
        <end position="21"/>
    </location>
</feature>
<dbReference type="PROSITE" id="PS51257">
    <property type="entry name" value="PROKAR_LIPOPROTEIN"/>
    <property type="match status" value="1"/>
</dbReference>
<dbReference type="Pfam" id="PF13946">
    <property type="entry name" value="DUF4214"/>
    <property type="match status" value="1"/>
</dbReference>
<dbReference type="InterPro" id="IPR025282">
    <property type="entry name" value="DUF4214"/>
</dbReference>
<dbReference type="SUPFAM" id="SSF69318">
    <property type="entry name" value="Integrin alpha N-terminal domain"/>
    <property type="match status" value="2"/>
</dbReference>
<keyword evidence="1 2" id="KW-0732">Signal</keyword>
<dbReference type="EMBL" id="SPVF01000117">
    <property type="protein sequence ID" value="TFW21563.1"/>
    <property type="molecule type" value="Genomic_DNA"/>
</dbReference>
<dbReference type="Pfam" id="PF13517">
    <property type="entry name" value="FG-GAP_3"/>
    <property type="match status" value="2"/>
</dbReference>
<dbReference type="Gene3D" id="2.130.10.130">
    <property type="entry name" value="Integrin alpha, N-terminal"/>
    <property type="match status" value="2"/>
</dbReference>